<protein>
    <submittedName>
        <fullName evidence="2">Uncharacterized protein</fullName>
    </submittedName>
</protein>
<dbReference type="EMBL" id="JALJOQ010000074">
    <property type="protein sequence ID" value="KAK9801912.1"/>
    <property type="molecule type" value="Genomic_DNA"/>
</dbReference>
<evidence type="ECO:0000313" key="2">
    <source>
        <dbReference type="EMBL" id="KAK9801912.1"/>
    </source>
</evidence>
<feature type="signal peptide" evidence="1">
    <location>
        <begin position="1"/>
        <end position="23"/>
    </location>
</feature>
<keyword evidence="3" id="KW-1185">Reference proteome</keyword>
<sequence>MLANGPTTITYLAWLSVLATASAGDTLLPQDQAFSRSHELGPLRTTANLTHTFDLAVSEDAHIISKAFNPYSALRDSILGQVRVYFDAEGWLINTERGITDTSLC</sequence>
<gene>
    <name evidence="2" type="ORF">WJX73_002741</name>
</gene>
<comment type="caution">
    <text evidence="2">The sequence shown here is derived from an EMBL/GenBank/DDBJ whole genome shotgun (WGS) entry which is preliminary data.</text>
</comment>
<evidence type="ECO:0000313" key="3">
    <source>
        <dbReference type="Proteomes" id="UP001465755"/>
    </source>
</evidence>
<name>A0AAW1P0G9_9CHLO</name>
<accession>A0AAW1P0G9</accession>
<keyword evidence="1" id="KW-0732">Signal</keyword>
<proteinExistence type="predicted"/>
<organism evidence="2 3">
    <name type="scientific">Symbiochloris irregularis</name>
    <dbReference type="NCBI Taxonomy" id="706552"/>
    <lineage>
        <taxon>Eukaryota</taxon>
        <taxon>Viridiplantae</taxon>
        <taxon>Chlorophyta</taxon>
        <taxon>core chlorophytes</taxon>
        <taxon>Trebouxiophyceae</taxon>
        <taxon>Trebouxiales</taxon>
        <taxon>Trebouxiaceae</taxon>
        <taxon>Symbiochloris</taxon>
    </lineage>
</organism>
<evidence type="ECO:0000256" key="1">
    <source>
        <dbReference type="SAM" id="SignalP"/>
    </source>
</evidence>
<reference evidence="2 3" key="1">
    <citation type="journal article" date="2024" name="Nat. Commun.">
        <title>Phylogenomics reveals the evolutionary origins of lichenization in chlorophyte algae.</title>
        <authorList>
            <person name="Puginier C."/>
            <person name="Libourel C."/>
            <person name="Otte J."/>
            <person name="Skaloud P."/>
            <person name="Haon M."/>
            <person name="Grisel S."/>
            <person name="Petersen M."/>
            <person name="Berrin J.G."/>
            <person name="Delaux P.M."/>
            <person name="Dal Grande F."/>
            <person name="Keller J."/>
        </authorList>
    </citation>
    <scope>NUCLEOTIDE SEQUENCE [LARGE SCALE GENOMIC DNA]</scope>
    <source>
        <strain evidence="2 3">SAG 2036</strain>
    </source>
</reference>
<feature type="chain" id="PRO_5043810995" evidence="1">
    <location>
        <begin position="24"/>
        <end position="105"/>
    </location>
</feature>
<dbReference type="AlphaFoldDB" id="A0AAW1P0G9"/>
<dbReference type="Proteomes" id="UP001465755">
    <property type="component" value="Unassembled WGS sequence"/>
</dbReference>